<gene>
    <name evidence="2" type="primary">TSR1</name>
    <name evidence="2" type="ORF">PMLGA01_120058400</name>
</gene>
<organism evidence="2 3">
    <name type="scientific">Plasmodium malariae</name>
    <dbReference type="NCBI Taxonomy" id="5858"/>
    <lineage>
        <taxon>Eukaryota</taxon>
        <taxon>Sar</taxon>
        <taxon>Alveolata</taxon>
        <taxon>Apicomplexa</taxon>
        <taxon>Aconoidasida</taxon>
        <taxon>Haemosporida</taxon>
        <taxon>Plasmodiidae</taxon>
        <taxon>Plasmodium</taxon>
        <taxon>Plasmodium (Plasmodium)</taxon>
    </lineage>
</organism>
<feature type="domain" description="Ribosome biogenesis protein BMS1/TSR1 C-terminal" evidence="1">
    <location>
        <begin position="3"/>
        <end position="405"/>
    </location>
</feature>
<dbReference type="PANTHER" id="PTHR12858">
    <property type="entry name" value="RIBOSOME BIOGENESIS PROTEIN"/>
    <property type="match status" value="1"/>
</dbReference>
<dbReference type="Pfam" id="PF04950">
    <property type="entry name" value="RIBIOP_C"/>
    <property type="match status" value="2"/>
</dbReference>
<proteinExistence type="predicted"/>
<dbReference type="GO" id="GO:0030688">
    <property type="term" value="C:preribosome, small subunit precursor"/>
    <property type="evidence" value="ECO:0007669"/>
    <property type="project" value="TreeGrafter"/>
</dbReference>
<protein>
    <submittedName>
        <fullName evidence="2">Ribosome biogenesis protein TSR1, putative</fullName>
    </submittedName>
</protein>
<dbReference type="InterPro" id="IPR007034">
    <property type="entry name" value="BMS1_TSR1_C"/>
</dbReference>
<dbReference type="InterPro" id="IPR039761">
    <property type="entry name" value="Bms1/Tsr1"/>
</dbReference>
<feature type="non-terminal residue" evidence="2">
    <location>
        <position position="405"/>
    </location>
</feature>
<evidence type="ECO:0000259" key="1">
    <source>
        <dbReference type="SMART" id="SM01362"/>
    </source>
</evidence>
<name>A0A1C3L1L3_PLAMA</name>
<dbReference type="VEuPathDB" id="PlasmoDB:PmUG01_12065100"/>
<dbReference type="EMBL" id="LT594500">
    <property type="protein sequence ID" value="SBT80418.1"/>
    <property type="molecule type" value="Genomic_DNA"/>
</dbReference>
<dbReference type="AlphaFoldDB" id="A0A1C3L1L3"/>
<evidence type="ECO:0000313" key="2">
    <source>
        <dbReference type="EMBL" id="SBT80418.1"/>
    </source>
</evidence>
<sequence length="405" mass="46872">SDYIYLCTNISARERFKRYRSLQSFRTSYVDVYEDLPLEYSRIYDYESSENLGKYSKRKYIENCKIINGEYTLTDAYCLFIIKNDGKLYNLIQYLQKKKLPFILSSLLPFERKVTVVNMEIERTFSYLGNVESKEVFEIVCGFRHFVSCPIFSEQIVKSTQAKGKYEKNLKYGKKDVASVYAFTTVTNAPVFIIKKKRIHQEEGRCNEDRLHIQTPENVCDTKNCNNSLEGGEGGINSSNNYISNNVISNNFVSNNDNNNDISNYNIRNYNIRNYNITKYDRGSSNNNGNSSCTNKLRSENINVELFDPFTTNDTNNIMSVLVAHGKVINCDCKRIIMKRISICGKIFKINKKGAVIRNMFYNPKDINYFKPVELHTKFGLTGKILESLGTHGKMKCMFNDVLKQ</sequence>
<dbReference type="GO" id="GO:0005525">
    <property type="term" value="F:GTP binding"/>
    <property type="evidence" value="ECO:0007669"/>
    <property type="project" value="TreeGrafter"/>
</dbReference>
<dbReference type="GO" id="GO:0003924">
    <property type="term" value="F:GTPase activity"/>
    <property type="evidence" value="ECO:0007669"/>
    <property type="project" value="TreeGrafter"/>
</dbReference>
<dbReference type="GO" id="GO:0000462">
    <property type="term" value="P:maturation of SSU-rRNA from tricistronic rRNA transcript (SSU-rRNA, 5.8S rRNA, LSU-rRNA)"/>
    <property type="evidence" value="ECO:0007669"/>
    <property type="project" value="TreeGrafter"/>
</dbReference>
<accession>A0A1C3L1L3</accession>
<dbReference type="PANTHER" id="PTHR12858:SF1">
    <property type="entry name" value="PRE-RRNA-PROCESSING PROTEIN TSR1 HOMOLOG"/>
    <property type="match status" value="1"/>
</dbReference>
<dbReference type="GO" id="GO:0034511">
    <property type="term" value="F:U3 snoRNA binding"/>
    <property type="evidence" value="ECO:0007669"/>
    <property type="project" value="TreeGrafter"/>
</dbReference>
<dbReference type="SMART" id="SM01362">
    <property type="entry name" value="DUF663"/>
    <property type="match status" value="1"/>
</dbReference>
<dbReference type="Proteomes" id="UP000219799">
    <property type="component" value="Chromosome 12"/>
</dbReference>
<dbReference type="GO" id="GO:0000479">
    <property type="term" value="P:endonucleolytic cleavage of tricistronic rRNA transcript (SSU-rRNA, 5.8S rRNA, LSU-rRNA)"/>
    <property type="evidence" value="ECO:0007669"/>
    <property type="project" value="TreeGrafter"/>
</dbReference>
<feature type="non-terminal residue" evidence="2">
    <location>
        <position position="1"/>
    </location>
</feature>
<evidence type="ECO:0000313" key="3">
    <source>
        <dbReference type="Proteomes" id="UP000219799"/>
    </source>
</evidence>
<reference evidence="2 3" key="1">
    <citation type="submission" date="2016-06" db="EMBL/GenBank/DDBJ databases">
        <authorList>
            <consortium name="Pathogen Informatics"/>
        </authorList>
    </citation>
    <scope>NUCLEOTIDE SEQUENCE [LARGE SCALE GENOMIC DNA]</scope>
    <source>
        <strain evidence="2">PmlGA01</strain>
    </source>
</reference>